<organism evidence="1 2">
    <name type="scientific">Devosia marina</name>
    <dbReference type="NCBI Taxonomy" id="2683198"/>
    <lineage>
        <taxon>Bacteria</taxon>
        <taxon>Pseudomonadati</taxon>
        <taxon>Pseudomonadota</taxon>
        <taxon>Alphaproteobacteria</taxon>
        <taxon>Hyphomicrobiales</taxon>
        <taxon>Devosiaceae</taxon>
        <taxon>Devosia</taxon>
    </lineage>
</organism>
<dbReference type="EMBL" id="WQRF01000003">
    <property type="protein sequence ID" value="MVS99672.1"/>
    <property type="molecule type" value="Genomic_DNA"/>
</dbReference>
<name>A0A7X3FRV5_9HYPH</name>
<sequence length="144" mass="15903">MADRDRSIGFAEGVQRGFALDDAVPFRQFMLEIYDYRCAVTGQAYASDEADQHLEVFLFQPLGHGGQMAPGNAVVVDPVVAGLLGKGHLLISDDYRAYTSHPEIVSEPVEPSDAHGRNMVLPGNVSLWPQRDMVGYHRSLFRAQ</sequence>
<protein>
    <submittedName>
        <fullName evidence="1">Uncharacterized protein</fullName>
    </submittedName>
</protein>
<keyword evidence="2" id="KW-1185">Reference proteome</keyword>
<accession>A0A7X3FRV5</accession>
<evidence type="ECO:0000313" key="2">
    <source>
        <dbReference type="Proteomes" id="UP000438106"/>
    </source>
</evidence>
<proteinExistence type="predicted"/>
<dbReference type="AlphaFoldDB" id="A0A7X3FRV5"/>
<evidence type="ECO:0000313" key="1">
    <source>
        <dbReference type="EMBL" id="MVS99672.1"/>
    </source>
</evidence>
<comment type="caution">
    <text evidence="1">The sequence shown here is derived from an EMBL/GenBank/DDBJ whole genome shotgun (WGS) entry which is preliminary data.</text>
</comment>
<dbReference type="Proteomes" id="UP000438106">
    <property type="component" value="Unassembled WGS sequence"/>
</dbReference>
<gene>
    <name evidence="1" type="ORF">GO014_11620</name>
</gene>
<dbReference type="RefSeq" id="WP_157290486.1">
    <property type="nucleotide sequence ID" value="NZ_WQRF01000003.1"/>
</dbReference>
<reference evidence="1 2" key="1">
    <citation type="submission" date="2019-12" db="EMBL/GenBank/DDBJ databases">
        <title>Devosia maris sp. nov., isolated from the deep seawater.</title>
        <authorList>
            <person name="Liu Y."/>
        </authorList>
    </citation>
    <scope>NUCLEOTIDE SEQUENCE [LARGE SCALE GENOMIC DNA]</scope>
    <source>
        <strain evidence="1 2">L53-10-65</strain>
    </source>
</reference>